<name>C5X975_SORBI</name>
<organism evidence="2 3">
    <name type="scientific">Sorghum bicolor</name>
    <name type="common">Sorghum</name>
    <name type="synonym">Sorghum vulgare</name>
    <dbReference type="NCBI Taxonomy" id="4558"/>
    <lineage>
        <taxon>Eukaryota</taxon>
        <taxon>Viridiplantae</taxon>
        <taxon>Streptophyta</taxon>
        <taxon>Embryophyta</taxon>
        <taxon>Tracheophyta</taxon>
        <taxon>Spermatophyta</taxon>
        <taxon>Magnoliopsida</taxon>
        <taxon>Liliopsida</taxon>
        <taxon>Poales</taxon>
        <taxon>Poaceae</taxon>
        <taxon>PACMAD clade</taxon>
        <taxon>Panicoideae</taxon>
        <taxon>Andropogonodae</taxon>
        <taxon>Andropogoneae</taxon>
        <taxon>Sorghinae</taxon>
        <taxon>Sorghum</taxon>
    </lineage>
</organism>
<feature type="compositionally biased region" description="Basic residues" evidence="1">
    <location>
        <begin position="31"/>
        <end position="43"/>
    </location>
</feature>
<reference evidence="2 3" key="1">
    <citation type="journal article" date="2009" name="Nature">
        <title>The Sorghum bicolor genome and the diversification of grasses.</title>
        <authorList>
            <person name="Paterson A.H."/>
            <person name="Bowers J.E."/>
            <person name="Bruggmann R."/>
            <person name="Dubchak I."/>
            <person name="Grimwood J."/>
            <person name="Gundlach H."/>
            <person name="Haberer G."/>
            <person name="Hellsten U."/>
            <person name="Mitros T."/>
            <person name="Poliakov A."/>
            <person name="Schmutz J."/>
            <person name="Spannagl M."/>
            <person name="Tang H."/>
            <person name="Wang X."/>
            <person name="Wicker T."/>
            <person name="Bharti A.K."/>
            <person name="Chapman J."/>
            <person name="Feltus F.A."/>
            <person name="Gowik U."/>
            <person name="Grigoriev I.V."/>
            <person name="Lyons E."/>
            <person name="Maher C.A."/>
            <person name="Martis M."/>
            <person name="Narechania A."/>
            <person name="Otillar R.P."/>
            <person name="Penning B.W."/>
            <person name="Salamov A.A."/>
            <person name="Wang Y."/>
            <person name="Zhang L."/>
            <person name="Carpita N.C."/>
            <person name="Freeling M."/>
            <person name="Gingle A.R."/>
            <person name="Hash C.T."/>
            <person name="Keller B."/>
            <person name="Klein P."/>
            <person name="Kresovich S."/>
            <person name="McCann M.C."/>
            <person name="Ming R."/>
            <person name="Peterson D.G."/>
            <person name="Mehboob-ur-Rahman"/>
            <person name="Ware D."/>
            <person name="Westhoff P."/>
            <person name="Mayer K.F."/>
            <person name="Messing J."/>
            <person name="Rokhsar D.S."/>
        </authorList>
    </citation>
    <scope>NUCLEOTIDE SEQUENCE [LARGE SCALE GENOMIC DNA]</scope>
    <source>
        <strain evidence="3">cv. BTx623</strain>
    </source>
</reference>
<dbReference type="Proteomes" id="UP000000768">
    <property type="component" value="Chromosome 2"/>
</dbReference>
<evidence type="ECO:0000256" key="1">
    <source>
        <dbReference type="SAM" id="MobiDB-lite"/>
    </source>
</evidence>
<dbReference type="InParanoid" id="C5X975"/>
<protein>
    <submittedName>
        <fullName evidence="2">Uncharacterized protein</fullName>
    </submittedName>
</protein>
<reference evidence="3" key="2">
    <citation type="journal article" date="2018" name="Plant J.">
        <title>The Sorghum bicolor reference genome: improved assembly, gene annotations, a transcriptome atlas, and signatures of genome organization.</title>
        <authorList>
            <person name="McCormick R.F."/>
            <person name="Truong S.K."/>
            <person name="Sreedasyam A."/>
            <person name="Jenkins J."/>
            <person name="Shu S."/>
            <person name="Sims D."/>
            <person name="Kennedy M."/>
            <person name="Amirebrahimi M."/>
            <person name="Weers B.D."/>
            <person name="McKinley B."/>
            <person name="Mattison A."/>
            <person name="Morishige D.T."/>
            <person name="Grimwood J."/>
            <person name="Schmutz J."/>
            <person name="Mullet J.E."/>
        </authorList>
    </citation>
    <scope>NUCLEOTIDE SEQUENCE [LARGE SCALE GENOMIC DNA]</scope>
    <source>
        <strain evidence="3">cv. BTx623</strain>
    </source>
</reference>
<dbReference type="AlphaFoldDB" id="C5X975"/>
<feature type="region of interest" description="Disordered" evidence="1">
    <location>
        <begin position="1"/>
        <end position="89"/>
    </location>
</feature>
<evidence type="ECO:0000313" key="3">
    <source>
        <dbReference type="Proteomes" id="UP000000768"/>
    </source>
</evidence>
<keyword evidence="3" id="KW-1185">Reference proteome</keyword>
<dbReference type="Gramene" id="EER99402">
    <property type="protein sequence ID" value="EER99402"/>
    <property type="gene ID" value="SORBI_3002G308600"/>
</dbReference>
<feature type="compositionally biased region" description="Pro residues" evidence="1">
    <location>
        <begin position="1"/>
        <end position="15"/>
    </location>
</feature>
<feature type="compositionally biased region" description="Low complexity" evidence="1">
    <location>
        <begin position="16"/>
        <end position="25"/>
    </location>
</feature>
<proteinExistence type="predicted"/>
<dbReference type="EMBL" id="CM000761">
    <property type="protein sequence ID" value="EER99402.2"/>
    <property type="molecule type" value="Genomic_DNA"/>
</dbReference>
<feature type="non-terminal residue" evidence="2">
    <location>
        <position position="115"/>
    </location>
</feature>
<dbReference type="OrthoDB" id="603767at2759"/>
<gene>
    <name evidence="2" type="ORF">SORBI_3002G308600</name>
</gene>
<accession>C5X975</accession>
<evidence type="ECO:0000313" key="2">
    <source>
        <dbReference type="EMBL" id="EER99402.2"/>
    </source>
</evidence>
<sequence>MIHPLYPPIPPPPSTAAPGAAGRARPPSPSPRHRGERGAHPRTVRTLPHVSPLPPGGPACHPPSPGAALPYSTQRRRRRIGLADASAPPRGLRRCYSRAIRRCVRCSGIDSAARG</sequence>
<dbReference type="KEGG" id="sbi:8080699"/>
<feature type="compositionally biased region" description="Pro residues" evidence="1">
    <location>
        <begin position="51"/>
        <end position="65"/>
    </location>
</feature>